<feature type="transmembrane region" description="Helical" evidence="1">
    <location>
        <begin position="49"/>
        <end position="69"/>
    </location>
</feature>
<keyword evidence="1" id="KW-0812">Transmembrane</keyword>
<protein>
    <recommendedName>
        <fullName evidence="4">2TM domain-containing protein</fullName>
    </recommendedName>
</protein>
<name>A0AAJ4XCG9_9SPHI</name>
<evidence type="ECO:0008006" key="4">
    <source>
        <dbReference type="Google" id="ProtNLM"/>
    </source>
</evidence>
<feature type="transmembrane region" description="Helical" evidence="1">
    <location>
        <begin position="20"/>
        <end position="43"/>
    </location>
</feature>
<dbReference type="Proteomes" id="UP000215355">
    <property type="component" value="Chromosome 1"/>
</dbReference>
<keyword evidence="1" id="KW-1133">Transmembrane helix</keyword>
<evidence type="ECO:0000313" key="3">
    <source>
        <dbReference type="Proteomes" id="UP000215355"/>
    </source>
</evidence>
<evidence type="ECO:0000256" key="1">
    <source>
        <dbReference type="SAM" id="Phobius"/>
    </source>
</evidence>
<accession>A0AAJ4XCG9</accession>
<organism evidence="2 3">
    <name type="scientific">Sphingobacterium mizutaii</name>
    <dbReference type="NCBI Taxonomy" id="1010"/>
    <lineage>
        <taxon>Bacteria</taxon>
        <taxon>Pseudomonadati</taxon>
        <taxon>Bacteroidota</taxon>
        <taxon>Sphingobacteriia</taxon>
        <taxon>Sphingobacteriales</taxon>
        <taxon>Sphingobacteriaceae</taxon>
        <taxon>Sphingobacterium</taxon>
    </lineage>
</organism>
<dbReference type="KEGG" id="smiz:4412673_02542"/>
<sequence length="82" mass="9537">MTHKIQELSEAELLRRLSRLKTLTSIHVIALGLYWVSSLALGIVVEHMYVWLFSIISFPILILNVKAINEIKEEFEIRKTMV</sequence>
<keyword evidence="1" id="KW-0472">Membrane</keyword>
<dbReference type="RefSeq" id="WP_093097402.1">
    <property type="nucleotide sequence ID" value="NZ_CP158798.1"/>
</dbReference>
<reference evidence="2 3" key="1">
    <citation type="submission" date="2017-06" db="EMBL/GenBank/DDBJ databases">
        <authorList>
            <consortium name="Pathogen Informatics"/>
        </authorList>
    </citation>
    <scope>NUCLEOTIDE SEQUENCE [LARGE SCALE GENOMIC DNA]</scope>
    <source>
        <strain evidence="2 3">NCTC12149</strain>
    </source>
</reference>
<evidence type="ECO:0000313" key="2">
    <source>
        <dbReference type="EMBL" id="SNV51846.1"/>
    </source>
</evidence>
<dbReference type="AlphaFoldDB" id="A0AAJ4XCG9"/>
<proteinExistence type="predicted"/>
<dbReference type="EMBL" id="LT906468">
    <property type="protein sequence ID" value="SNV51846.1"/>
    <property type="molecule type" value="Genomic_DNA"/>
</dbReference>
<gene>
    <name evidence="2" type="ORF">SAMEA4412673_02542</name>
</gene>